<keyword evidence="6" id="KW-0624">Polysaccharide degradation</keyword>
<evidence type="ECO:0000256" key="5">
    <source>
        <dbReference type="ARBA" id="ARBA00023295"/>
    </source>
</evidence>
<keyword evidence="5" id="KW-0326">Glycosidase</keyword>
<evidence type="ECO:0000313" key="8">
    <source>
        <dbReference type="EMBL" id="MFC5909125.1"/>
    </source>
</evidence>
<dbReference type="Gene3D" id="2.170.160.10">
    <property type="entry name" value="Endo-1,4-beta-glucanase f. Domain 2"/>
    <property type="match status" value="1"/>
</dbReference>
<dbReference type="SUPFAM" id="SSF48208">
    <property type="entry name" value="Six-hairpin glycosidases"/>
    <property type="match status" value="1"/>
</dbReference>
<comment type="caution">
    <text evidence="8">The sequence shown here is derived from an EMBL/GenBank/DDBJ whole genome shotgun (WGS) entry which is preliminary data.</text>
</comment>
<dbReference type="Proteomes" id="UP001596174">
    <property type="component" value="Unassembled WGS sequence"/>
</dbReference>
<dbReference type="GO" id="GO:0016787">
    <property type="term" value="F:hydrolase activity"/>
    <property type="evidence" value="ECO:0007669"/>
    <property type="project" value="UniProtKB-KW"/>
</dbReference>
<dbReference type="Gene3D" id="2.60.40.290">
    <property type="match status" value="1"/>
</dbReference>
<keyword evidence="3" id="KW-0136">Cellulose degradation</keyword>
<dbReference type="InterPro" id="IPR012341">
    <property type="entry name" value="6hp_glycosidase-like_sf"/>
</dbReference>
<reference evidence="9" key="1">
    <citation type="journal article" date="2019" name="Int. J. Syst. Evol. Microbiol.">
        <title>The Global Catalogue of Microorganisms (GCM) 10K type strain sequencing project: providing services to taxonomists for standard genome sequencing and annotation.</title>
        <authorList>
            <consortium name="The Broad Institute Genomics Platform"/>
            <consortium name="The Broad Institute Genome Sequencing Center for Infectious Disease"/>
            <person name="Wu L."/>
            <person name="Ma J."/>
        </authorList>
    </citation>
    <scope>NUCLEOTIDE SEQUENCE [LARGE SCALE GENOMIC DNA]</scope>
    <source>
        <strain evidence="9">JCM 4816</strain>
    </source>
</reference>
<protein>
    <submittedName>
        <fullName evidence="8">Glycoside hydrolase family 48 protein</fullName>
    </submittedName>
</protein>
<keyword evidence="9" id="KW-1185">Reference proteome</keyword>
<dbReference type="EMBL" id="JBHSQJ010000073">
    <property type="protein sequence ID" value="MFC5909125.1"/>
    <property type="molecule type" value="Genomic_DNA"/>
</dbReference>
<evidence type="ECO:0000256" key="1">
    <source>
        <dbReference type="ARBA" id="ARBA00022729"/>
    </source>
</evidence>
<dbReference type="InterPro" id="IPR013783">
    <property type="entry name" value="Ig-like_fold"/>
</dbReference>
<proteinExistence type="predicted"/>
<accession>A0ABW1G316</accession>
<dbReference type="Gene3D" id="4.10.870.10">
    <property type="entry name" value="Endo-1,4-beta-glucanase f. Domain 3"/>
    <property type="match status" value="1"/>
</dbReference>
<dbReference type="Gene3D" id="2.60.40.10">
    <property type="entry name" value="Immunoglobulins"/>
    <property type="match status" value="1"/>
</dbReference>
<keyword evidence="1" id="KW-0732">Signal</keyword>
<sequence>MRERSSLLDRLRRHRHRGRTAVLASLALLATAGGGVGLAAAPAAAAGVSCQVTYAVSNDWGSGFTAAVTIKDSGSTAISNWTLTYTQAGNQTLASGWNGTWTQSGKNVTVTAPSWAPNIAAGASYTTNANFNYSGSNPAPTAFAVNGTACNGANTPPNVALTSPTAGQVFSPGATVPLAATATDSDGTVSKVDFYASTGTGSNTLVGTATSAPWTASWANVAAGDYSVTAVATDNGGATTTSDPVAIKVTGPSIVVSPSQLTVQQGSSGTFGVKLSSAPSANVSVAIARSGSDTDLTAAPATLTFTPSNWSTAQNVTVTAGTASAQAGGTATFTASATGYASAAVSVTESAKASTYDQYFLDLYAKIKDPNNGYFSPLGIPYHSVETLIVEAPDYGHETTSETYSYWLWLEADYGRVTGDWTGFNNAWTNLETYMIPSHTQQPGQSTYNPAKPATYGPELPQPDQYPVKLNSSVPVGTDPLASELTSTYGTADMYSPAWIMDTDNKYGFGNCEDGTTKPSLINTYQRGPEESVWETIPQPDCDIFKYGNSSSGFLSLFNDGGGSYAKQYKFTDAPDADARLVQAAYWADTFAKAQGKTSAISSTLAKAAKLGDYLRYALYDKYFKQAGNCNGSTTCPAGTSKANEQLGLLTWYFAWGGASDGSWSWRISGSTAHQGYQNPLAAYALSTDPNLEPKSPTAATDWSASLTKQLQFFQWLQSTEGGIAGGATNSWGGNYGDVSQPPAGDPTFYGLYYDWQPEYHDPASNSWFGFQTWAMERFAEYYYVSGNATAKAVLDKWVKWAMSVSQADPTTGTLTTPGTLTWTGAPDTWNASSPGANAGLHVTASGSATDLGVAGSLAKTLSYYAAKSGDTTSQKFAQNILDIIHSKYADSLGYSAPETRTDYSRFTQAYDPSTHQGLYIPPGWTGTYPDGTQLSSSTNTFLSIRQWYKNDPQWSKVQTYLNGGAAPVFNYHRFWAEADIATAFDTFAQLFPNS</sequence>
<dbReference type="Pfam" id="PF00553">
    <property type="entry name" value="CBM_2"/>
    <property type="match status" value="1"/>
</dbReference>
<dbReference type="RefSeq" id="WP_380584649.1">
    <property type="nucleotide sequence ID" value="NZ_JBHSQJ010000073.1"/>
</dbReference>
<dbReference type="InterPro" id="IPR001919">
    <property type="entry name" value="CBD2"/>
</dbReference>
<keyword evidence="4" id="KW-0119">Carbohydrate metabolism</keyword>
<feature type="domain" description="CBM2" evidence="7">
    <location>
        <begin position="43"/>
        <end position="153"/>
    </location>
</feature>
<dbReference type="InterPro" id="IPR008965">
    <property type="entry name" value="CBM2/CBM3_carb-bd_dom_sf"/>
</dbReference>
<gene>
    <name evidence="8" type="ORF">ACFP3V_18120</name>
</gene>
<dbReference type="InterPro" id="IPR008928">
    <property type="entry name" value="6-hairpin_glycosidase_sf"/>
</dbReference>
<dbReference type="Pfam" id="PF17957">
    <property type="entry name" value="Big_7"/>
    <property type="match status" value="1"/>
</dbReference>
<dbReference type="InterPro" id="IPR023309">
    <property type="entry name" value="Endo-1-4-beta-glucanase_dom2"/>
</dbReference>
<evidence type="ECO:0000256" key="4">
    <source>
        <dbReference type="ARBA" id="ARBA00023277"/>
    </source>
</evidence>
<keyword evidence="2 8" id="KW-0378">Hydrolase</keyword>
<name>A0ABW1G316_9ACTN</name>
<evidence type="ECO:0000256" key="3">
    <source>
        <dbReference type="ARBA" id="ARBA00023001"/>
    </source>
</evidence>
<evidence type="ECO:0000313" key="9">
    <source>
        <dbReference type="Proteomes" id="UP001596174"/>
    </source>
</evidence>
<evidence type="ECO:0000259" key="7">
    <source>
        <dbReference type="PROSITE" id="PS51173"/>
    </source>
</evidence>
<dbReference type="PROSITE" id="PS51173">
    <property type="entry name" value="CBM2"/>
    <property type="match status" value="1"/>
</dbReference>
<dbReference type="Pfam" id="PF02011">
    <property type="entry name" value="Glyco_hydro_48"/>
    <property type="match status" value="1"/>
</dbReference>
<evidence type="ECO:0000256" key="6">
    <source>
        <dbReference type="ARBA" id="ARBA00023326"/>
    </source>
</evidence>
<dbReference type="SMART" id="SM00637">
    <property type="entry name" value="CBD_II"/>
    <property type="match status" value="1"/>
</dbReference>
<dbReference type="InterPro" id="IPR027390">
    <property type="entry name" value="Endoglucanase_F_dom3"/>
</dbReference>
<organism evidence="8 9">
    <name type="scientific">Streptacidiphilus monticola</name>
    <dbReference type="NCBI Taxonomy" id="2161674"/>
    <lineage>
        <taxon>Bacteria</taxon>
        <taxon>Bacillati</taxon>
        <taxon>Actinomycetota</taxon>
        <taxon>Actinomycetes</taxon>
        <taxon>Kitasatosporales</taxon>
        <taxon>Streptomycetaceae</taxon>
        <taxon>Streptacidiphilus</taxon>
    </lineage>
</organism>
<dbReference type="PRINTS" id="PR00844">
    <property type="entry name" value="GLHYDRLASE48"/>
</dbReference>
<dbReference type="InterPro" id="IPR000556">
    <property type="entry name" value="Glyco_hydro_48F"/>
</dbReference>
<dbReference type="InterPro" id="IPR012291">
    <property type="entry name" value="CBM2_carb-bd_dom_sf"/>
</dbReference>
<dbReference type="SUPFAM" id="SSF49384">
    <property type="entry name" value="Carbohydrate-binding domain"/>
    <property type="match status" value="1"/>
</dbReference>
<dbReference type="Gene3D" id="1.50.10.10">
    <property type="match status" value="1"/>
</dbReference>
<evidence type="ECO:0000256" key="2">
    <source>
        <dbReference type="ARBA" id="ARBA00022801"/>
    </source>
</evidence>